<evidence type="ECO:0000259" key="1">
    <source>
        <dbReference type="PROSITE" id="PS50943"/>
    </source>
</evidence>
<protein>
    <submittedName>
        <fullName evidence="2">Transcriptional regulator</fullName>
    </submittedName>
</protein>
<dbReference type="AlphaFoldDB" id="A0A919J791"/>
<dbReference type="InterPro" id="IPR001387">
    <property type="entry name" value="Cro/C1-type_HTH"/>
</dbReference>
<gene>
    <name evidence="2" type="ORF">Afe05nite_64170</name>
</gene>
<evidence type="ECO:0000313" key="2">
    <source>
        <dbReference type="EMBL" id="GIE14577.1"/>
    </source>
</evidence>
<dbReference type="Gene3D" id="1.10.260.40">
    <property type="entry name" value="lambda repressor-like DNA-binding domains"/>
    <property type="match status" value="1"/>
</dbReference>
<dbReference type="GO" id="GO:0003677">
    <property type="term" value="F:DNA binding"/>
    <property type="evidence" value="ECO:0007669"/>
    <property type="project" value="InterPro"/>
</dbReference>
<evidence type="ECO:0000313" key="3">
    <source>
        <dbReference type="Proteomes" id="UP000598174"/>
    </source>
</evidence>
<dbReference type="PROSITE" id="PS50943">
    <property type="entry name" value="HTH_CROC1"/>
    <property type="match status" value="1"/>
</dbReference>
<dbReference type="Pfam" id="PF13560">
    <property type="entry name" value="HTH_31"/>
    <property type="match status" value="1"/>
</dbReference>
<dbReference type="RefSeq" id="WP_203820974.1">
    <property type="nucleotide sequence ID" value="NZ_BAAABP010000043.1"/>
</dbReference>
<dbReference type="Proteomes" id="UP000598174">
    <property type="component" value="Unassembled WGS sequence"/>
</dbReference>
<dbReference type="InterPro" id="IPR010982">
    <property type="entry name" value="Lambda_DNA-bd_dom_sf"/>
</dbReference>
<name>A0A919J791_9ACTN</name>
<reference evidence="2" key="1">
    <citation type="submission" date="2021-01" db="EMBL/GenBank/DDBJ databases">
        <title>Whole genome shotgun sequence of Actinoplanes ferrugineus NBRC 15555.</title>
        <authorList>
            <person name="Komaki H."/>
            <person name="Tamura T."/>
        </authorList>
    </citation>
    <scope>NUCLEOTIDE SEQUENCE</scope>
    <source>
        <strain evidence="2">NBRC 15555</strain>
    </source>
</reference>
<keyword evidence="3" id="KW-1185">Reference proteome</keyword>
<dbReference type="Pfam" id="PF19054">
    <property type="entry name" value="DUF5753"/>
    <property type="match status" value="1"/>
</dbReference>
<dbReference type="SUPFAM" id="SSF47413">
    <property type="entry name" value="lambda repressor-like DNA-binding domains"/>
    <property type="match status" value="1"/>
</dbReference>
<accession>A0A919J791</accession>
<organism evidence="2 3">
    <name type="scientific">Paractinoplanes ferrugineus</name>
    <dbReference type="NCBI Taxonomy" id="113564"/>
    <lineage>
        <taxon>Bacteria</taxon>
        <taxon>Bacillati</taxon>
        <taxon>Actinomycetota</taxon>
        <taxon>Actinomycetes</taxon>
        <taxon>Micromonosporales</taxon>
        <taxon>Micromonosporaceae</taxon>
        <taxon>Paractinoplanes</taxon>
    </lineage>
</organism>
<dbReference type="EMBL" id="BOMM01000056">
    <property type="protein sequence ID" value="GIE14577.1"/>
    <property type="molecule type" value="Genomic_DNA"/>
</dbReference>
<feature type="domain" description="HTH cro/C1-type" evidence="1">
    <location>
        <begin position="22"/>
        <end position="76"/>
    </location>
</feature>
<comment type="caution">
    <text evidence="2">The sequence shown here is derived from an EMBL/GenBank/DDBJ whole genome shotgun (WGS) entry which is preliminary data.</text>
</comment>
<proteinExistence type="predicted"/>
<dbReference type="CDD" id="cd00093">
    <property type="entry name" value="HTH_XRE"/>
    <property type="match status" value="1"/>
</dbReference>
<dbReference type="InterPro" id="IPR043917">
    <property type="entry name" value="DUF5753"/>
</dbReference>
<sequence length="300" mass="33376">METESADRASSSVPRRQLGRFLRQQREAAERTLKVTAEYMECSVQKLWRIEKGAVPVRGPEVKQLCHFYGTDPALTEALVSLAKQTRARGWWQSFDDLAMPEWSELHVGLEQAAGRIRKYDPQVVPGLLQAHAYMEAVLRAGPPDVSDEQVKAGIRVEQERQRLLSRHFPPPPRLEVILAEAALLGDVEPQGAMQQQLWHLLKANEEGRAIVRVLPRSVALHRASRTGRFTILEFPPPARGDGNAPEPPTVYVRSLTGALYLDRPPEIAAYERVWSDLDARCLSVAGSNALISGLLLGTG</sequence>